<dbReference type="Proteomes" id="UP000263377">
    <property type="component" value="Unassembled WGS sequence"/>
</dbReference>
<reference evidence="2 3" key="1">
    <citation type="submission" date="2018-08" db="EMBL/GenBank/DDBJ databases">
        <title>Diversity &amp; Physiological Properties of Lignin-Decomposing Actinobacteria from Soil.</title>
        <authorList>
            <person name="Roh S.G."/>
            <person name="Kim S.B."/>
        </authorList>
    </citation>
    <scope>NUCLEOTIDE SEQUENCE [LARGE SCALE GENOMIC DNA]</scope>
    <source>
        <strain evidence="2 3">MMS17-GH009</strain>
    </source>
</reference>
<feature type="region of interest" description="Disordered" evidence="1">
    <location>
        <begin position="1"/>
        <end position="41"/>
    </location>
</feature>
<dbReference type="InterPro" id="IPR021607">
    <property type="entry name" value="DUF3224"/>
</dbReference>
<dbReference type="AlphaFoldDB" id="A0A372ZT77"/>
<keyword evidence="3" id="KW-1185">Reference proteome</keyword>
<sequence>MFRPAGAVRTGSGDRTEQPEDSPAGRQSVAEPRPPEPEYQHQCQWCVQGSVHGRRGVGRRVVADRRGDGAMGSGSRASGSFEVTAFEPVETEEREGAAFGRVRIAKTFTGGLSGASEVRMLSVAGPSGSPASYVAVEHVTGELDGRKGSFVLQHAAWDTTGTTIRVVPGTGTGELAGITGEFHLTVDGSGTHTYVLEYGLG</sequence>
<dbReference type="EMBL" id="QVIG01000001">
    <property type="protein sequence ID" value="RGD58385.1"/>
    <property type="molecule type" value="Genomic_DNA"/>
</dbReference>
<accession>A0A372ZT77</accession>
<proteinExistence type="predicted"/>
<dbReference type="InterPro" id="IPR023159">
    <property type="entry name" value="SO1590-like_sf"/>
</dbReference>
<evidence type="ECO:0000256" key="1">
    <source>
        <dbReference type="SAM" id="MobiDB-lite"/>
    </source>
</evidence>
<gene>
    <name evidence="2" type="ORF">DR950_11835</name>
</gene>
<evidence type="ECO:0000313" key="3">
    <source>
        <dbReference type="Proteomes" id="UP000263377"/>
    </source>
</evidence>
<organism evidence="2 3">
    <name type="scientific">Kitasatospora xanthocidica</name>
    <dbReference type="NCBI Taxonomy" id="83382"/>
    <lineage>
        <taxon>Bacteria</taxon>
        <taxon>Bacillati</taxon>
        <taxon>Actinomycetota</taxon>
        <taxon>Actinomycetes</taxon>
        <taxon>Kitasatosporales</taxon>
        <taxon>Streptomycetaceae</taxon>
        <taxon>Kitasatospora</taxon>
    </lineage>
</organism>
<dbReference type="SUPFAM" id="SSF159238">
    <property type="entry name" value="SO1590-like"/>
    <property type="match status" value="1"/>
</dbReference>
<protein>
    <submittedName>
        <fullName evidence="2">DUF3224 domain-containing protein</fullName>
    </submittedName>
</protein>
<dbReference type="Gene3D" id="2.40.350.10">
    <property type="entry name" value="SO1590-like"/>
    <property type="match status" value="1"/>
</dbReference>
<dbReference type="Pfam" id="PF11528">
    <property type="entry name" value="DUF3224"/>
    <property type="match status" value="1"/>
</dbReference>
<comment type="caution">
    <text evidence="2">The sequence shown here is derived from an EMBL/GenBank/DDBJ whole genome shotgun (WGS) entry which is preliminary data.</text>
</comment>
<evidence type="ECO:0000313" key="2">
    <source>
        <dbReference type="EMBL" id="RGD58385.1"/>
    </source>
</evidence>
<name>A0A372ZT77_9ACTN</name>